<keyword evidence="21" id="KW-1185">Reference proteome</keyword>
<evidence type="ECO:0000256" key="8">
    <source>
        <dbReference type="ARBA" id="ARBA00022803"/>
    </source>
</evidence>
<feature type="chain" id="PRO_5034128800" description="procollagen-proline 3-dioxygenase" evidence="18">
    <location>
        <begin position="19"/>
        <end position="823"/>
    </location>
</feature>
<evidence type="ECO:0000256" key="14">
    <source>
        <dbReference type="ARBA" id="ARBA00023054"/>
    </source>
</evidence>
<evidence type="ECO:0000256" key="17">
    <source>
        <dbReference type="SAM" id="MobiDB-lite"/>
    </source>
</evidence>
<dbReference type="AlphaFoldDB" id="A0A8B9FGK1"/>
<keyword evidence="14 16" id="KW-0175">Coiled coil</keyword>
<keyword evidence="13" id="KW-0408">Iron</keyword>
<keyword evidence="11" id="KW-0223">Dioxygenase</keyword>
<evidence type="ECO:0000256" key="4">
    <source>
        <dbReference type="ARBA" id="ARBA00012262"/>
    </source>
</evidence>
<feature type="coiled-coil region" evidence="16">
    <location>
        <begin position="414"/>
        <end position="448"/>
    </location>
</feature>
<accession>A0A8B9FGK1</accession>
<dbReference type="FunFam" id="2.60.120.620:FF:000003">
    <property type="entry name" value="Prolyl 3-hydroxylase 2"/>
    <property type="match status" value="1"/>
</dbReference>
<keyword evidence="12" id="KW-0560">Oxidoreductase</keyword>
<dbReference type="GO" id="GO:0005783">
    <property type="term" value="C:endoplasmic reticulum"/>
    <property type="evidence" value="ECO:0007669"/>
    <property type="project" value="TreeGrafter"/>
</dbReference>
<dbReference type="Ensembl" id="ENSACOT00000009417.1">
    <property type="protein sequence ID" value="ENSACOP00000009103.1"/>
    <property type="gene ID" value="ENSACOG00000006373.1"/>
</dbReference>
<comment type="cofactor">
    <cofactor evidence="1">
        <name>L-ascorbate</name>
        <dbReference type="ChEBI" id="CHEBI:38290"/>
    </cofactor>
</comment>
<evidence type="ECO:0000256" key="15">
    <source>
        <dbReference type="ARBA" id="ARBA00023180"/>
    </source>
</evidence>
<evidence type="ECO:0000259" key="19">
    <source>
        <dbReference type="SMART" id="SM00702"/>
    </source>
</evidence>
<evidence type="ECO:0000256" key="11">
    <source>
        <dbReference type="ARBA" id="ARBA00022964"/>
    </source>
</evidence>
<evidence type="ECO:0000256" key="1">
    <source>
        <dbReference type="ARBA" id="ARBA00001961"/>
    </source>
</evidence>
<dbReference type="PANTHER" id="PTHR14049:SF5">
    <property type="entry name" value="PROLYL 3-HYDROXYLASE 1"/>
    <property type="match status" value="1"/>
</dbReference>
<evidence type="ECO:0000256" key="6">
    <source>
        <dbReference type="ARBA" id="ARBA00022729"/>
    </source>
</evidence>
<evidence type="ECO:0000256" key="18">
    <source>
        <dbReference type="SAM" id="SignalP"/>
    </source>
</evidence>
<dbReference type="InterPro" id="IPR039575">
    <property type="entry name" value="P3H"/>
</dbReference>
<reference evidence="20" key="1">
    <citation type="submission" date="2025-08" db="UniProtKB">
        <authorList>
            <consortium name="Ensembl"/>
        </authorList>
    </citation>
    <scope>IDENTIFICATION</scope>
</reference>
<evidence type="ECO:0000256" key="9">
    <source>
        <dbReference type="ARBA" id="ARBA00022824"/>
    </source>
</evidence>
<comment type="cofactor">
    <cofactor evidence="2">
        <name>Fe cation</name>
        <dbReference type="ChEBI" id="CHEBI:24875"/>
    </cofactor>
</comment>
<keyword evidence="15" id="KW-0325">Glycoprotein</keyword>
<feature type="domain" description="Prolyl 4-hydroxylase alpha subunit" evidence="19">
    <location>
        <begin position="469"/>
        <end position="662"/>
    </location>
</feature>
<dbReference type="Pfam" id="PF23557">
    <property type="entry name" value="TPR_leprecan"/>
    <property type="match status" value="1"/>
</dbReference>
<reference evidence="20" key="2">
    <citation type="submission" date="2025-09" db="UniProtKB">
        <authorList>
            <consortium name="Ensembl"/>
        </authorList>
    </citation>
    <scope>IDENTIFICATION</scope>
</reference>
<keyword evidence="8" id="KW-0802">TPR repeat</keyword>
<dbReference type="InterPro" id="IPR011990">
    <property type="entry name" value="TPR-like_helical_dom_sf"/>
</dbReference>
<keyword evidence="10" id="KW-0847">Vitamin C</keyword>
<dbReference type="InterPro" id="IPR006620">
    <property type="entry name" value="Pro_4_hyd_alph"/>
</dbReference>
<feature type="signal peptide" evidence="18">
    <location>
        <begin position="1"/>
        <end position="18"/>
    </location>
</feature>
<evidence type="ECO:0000256" key="16">
    <source>
        <dbReference type="SAM" id="Coils"/>
    </source>
</evidence>
<evidence type="ECO:0000313" key="20">
    <source>
        <dbReference type="Ensembl" id="ENSACOP00000009103.1"/>
    </source>
</evidence>
<evidence type="ECO:0000256" key="7">
    <source>
        <dbReference type="ARBA" id="ARBA00022737"/>
    </source>
</evidence>
<evidence type="ECO:0000256" key="3">
    <source>
        <dbReference type="ARBA" id="ARBA00006487"/>
    </source>
</evidence>
<dbReference type="Proteomes" id="UP000694522">
    <property type="component" value="Unplaced"/>
</dbReference>
<evidence type="ECO:0000256" key="2">
    <source>
        <dbReference type="ARBA" id="ARBA00001962"/>
    </source>
</evidence>
<dbReference type="GO" id="GO:0032963">
    <property type="term" value="P:collagen metabolic process"/>
    <property type="evidence" value="ECO:0007669"/>
    <property type="project" value="InterPro"/>
</dbReference>
<dbReference type="Gene3D" id="2.60.120.620">
    <property type="entry name" value="q2cbj1_9rhob like domain"/>
    <property type="match status" value="1"/>
</dbReference>
<keyword evidence="5" id="KW-0479">Metal-binding</keyword>
<protein>
    <recommendedName>
        <fullName evidence="4">procollagen-proline 3-dioxygenase</fullName>
        <ecNumber evidence="4">1.14.11.7</ecNumber>
    </recommendedName>
</protein>
<dbReference type="GO" id="GO:0031418">
    <property type="term" value="F:L-ascorbic acid binding"/>
    <property type="evidence" value="ECO:0007669"/>
    <property type="project" value="UniProtKB-KW"/>
</dbReference>
<dbReference type="PANTHER" id="PTHR14049">
    <property type="entry name" value="LEPRECAN 1"/>
    <property type="match status" value="1"/>
</dbReference>
<dbReference type="GO" id="GO:0005506">
    <property type="term" value="F:iron ion binding"/>
    <property type="evidence" value="ECO:0007669"/>
    <property type="project" value="InterPro"/>
</dbReference>
<proteinExistence type="inferred from homology"/>
<dbReference type="EC" id="1.14.11.7" evidence="4"/>
<dbReference type="Gene3D" id="1.25.40.10">
    <property type="entry name" value="Tetratricopeptide repeat domain"/>
    <property type="match status" value="2"/>
</dbReference>
<keyword evidence="7" id="KW-0677">Repeat</keyword>
<keyword evidence="9" id="KW-0256">Endoplasmic reticulum</keyword>
<evidence type="ECO:0000256" key="13">
    <source>
        <dbReference type="ARBA" id="ARBA00023004"/>
    </source>
</evidence>
<evidence type="ECO:0000256" key="10">
    <source>
        <dbReference type="ARBA" id="ARBA00022896"/>
    </source>
</evidence>
<evidence type="ECO:0000313" key="21">
    <source>
        <dbReference type="Proteomes" id="UP000694522"/>
    </source>
</evidence>
<name>A0A8B9FGK1_9PSIT</name>
<keyword evidence="6 18" id="KW-0732">Signal</keyword>
<comment type="similarity">
    <text evidence="3">Belongs to the leprecan family.</text>
</comment>
<evidence type="ECO:0000256" key="5">
    <source>
        <dbReference type="ARBA" id="ARBA00022723"/>
    </source>
</evidence>
<sequence>MAVPPLLPLLLALPLVRAALPSGLVPGLGPAEVPLPAQPPDALFAAGAEAYSRGDWPAVVLQMERALRARAAVRARLVRCRLLCANATVGVAEGADPQLEPVLRDLLFFRGLLRRAACLRGCGPPEPSRYVLSEELDREFSKRSPYNYLQVAYFKMNRPAQAAAAAHTFFMANPGHQEMRQNLEYYQAMAGVRDDDFTDLEAKPHLSEFRLGVRFYTEEQPAAAILHLEKALEEYFVADTECRAFCEGPYDYEGYNYLEYNADLFQAITDHYMQVLSCKQGCVTELASQPGREKPLEDFLPSHFNYLQFAYYNNGNYEKAIECAKTYLLFFPNDEVMNQNLAYYTAVLGENLAGPIQPREEIQAYRQRSLMEKELLFFSYDVFGIPFVDPDTWTPEEVIPKRLREKQKVERETAARISEEIGNLMKEIETLVEEKAKESADMSKLIREGGPLVYEGASVTMNSKALNGSQRVVVDGVLSAEECRELQRLTNAAASAGDGYRGKTSPHTPSETFYGVTVLKALKLGQEGKVPLQSAHLYYNVTEKVRHMMESYFRLEVPLHFSYSHLVCRTAIDEKQEGRSDNSHEVHVDNCILNAEALVCVKEPPAYTFRDYSAILYLNGDFEGGAFYFTELDAKTETVSPQLHVRHQTQLLPAGPVPSTHHPARDELGSWGPNSPPLAHGVHPNRAVPWGQAEVQPHMSYGHQGIFGIPWTPLLLCGKGPTIAGRREPSLNKKDIEHRGTPEQGLELFCPDHYHNHPGNVSKCILPHAPQPGTPIAHGEGAGQVPVGVRVGEGGSEGFSRMDAWSRWSFPTIPVPDPVRAGA</sequence>
<dbReference type="SMART" id="SM00702">
    <property type="entry name" value="P4Hc"/>
    <property type="match status" value="1"/>
</dbReference>
<dbReference type="InterPro" id="IPR056585">
    <property type="entry name" value="Leprecan_dom"/>
</dbReference>
<organism evidence="20 21">
    <name type="scientific">Amazona collaria</name>
    <name type="common">yellow-billed parrot</name>
    <dbReference type="NCBI Taxonomy" id="241587"/>
    <lineage>
        <taxon>Eukaryota</taxon>
        <taxon>Metazoa</taxon>
        <taxon>Chordata</taxon>
        <taxon>Craniata</taxon>
        <taxon>Vertebrata</taxon>
        <taxon>Euteleostomi</taxon>
        <taxon>Archelosauria</taxon>
        <taxon>Archosauria</taxon>
        <taxon>Dinosauria</taxon>
        <taxon>Saurischia</taxon>
        <taxon>Theropoda</taxon>
        <taxon>Coelurosauria</taxon>
        <taxon>Aves</taxon>
        <taxon>Neognathae</taxon>
        <taxon>Neoaves</taxon>
        <taxon>Telluraves</taxon>
        <taxon>Australaves</taxon>
        <taxon>Psittaciformes</taxon>
        <taxon>Psittacidae</taxon>
        <taxon>Amazona</taxon>
    </lineage>
</organism>
<evidence type="ECO:0000256" key="12">
    <source>
        <dbReference type="ARBA" id="ARBA00023002"/>
    </source>
</evidence>
<feature type="region of interest" description="Disordered" evidence="17">
    <location>
        <begin position="652"/>
        <end position="675"/>
    </location>
</feature>
<dbReference type="GO" id="GO:0019797">
    <property type="term" value="F:procollagen-proline 3-dioxygenase activity"/>
    <property type="evidence" value="ECO:0007669"/>
    <property type="project" value="UniProtKB-EC"/>
</dbReference>